<feature type="transmembrane region" description="Helical" evidence="1">
    <location>
        <begin position="199"/>
        <end position="217"/>
    </location>
</feature>
<protein>
    <submittedName>
        <fullName evidence="3">CPBP family intramembrane glutamic endopeptidase</fullName>
        <ecNumber evidence="3">3.4.-.-</ecNumber>
    </submittedName>
</protein>
<keyword evidence="3" id="KW-0378">Hydrolase</keyword>
<evidence type="ECO:0000256" key="1">
    <source>
        <dbReference type="SAM" id="Phobius"/>
    </source>
</evidence>
<name>A0ABD5ZQC1_9EURY</name>
<evidence type="ECO:0000259" key="2">
    <source>
        <dbReference type="Pfam" id="PF02517"/>
    </source>
</evidence>
<dbReference type="AlphaFoldDB" id="A0ABD5ZQC1"/>
<feature type="transmembrane region" description="Helical" evidence="1">
    <location>
        <begin position="57"/>
        <end position="77"/>
    </location>
</feature>
<dbReference type="EC" id="3.4.-.-" evidence="3"/>
<feature type="transmembrane region" description="Helical" evidence="1">
    <location>
        <begin position="21"/>
        <end position="45"/>
    </location>
</feature>
<keyword evidence="1" id="KW-0812">Transmembrane</keyword>
<dbReference type="GeneID" id="79267146"/>
<evidence type="ECO:0000313" key="4">
    <source>
        <dbReference type="Proteomes" id="UP001596398"/>
    </source>
</evidence>
<organism evidence="3 4">
    <name type="scientific">Halosegnis marinus</name>
    <dbReference type="NCBI Taxonomy" id="3034023"/>
    <lineage>
        <taxon>Archaea</taxon>
        <taxon>Methanobacteriati</taxon>
        <taxon>Methanobacteriota</taxon>
        <taxon>Stenosarchaea group</taxon>
        <taxon>Halobacteria</taxon>
        <taxon>Halobacteriales</taxon>
        <taxon>Natronomonadaceae</taxon>
        <taxon>Halosegnis</taxon>
    </lineage>
</organism>
<evidence type="ECO:0000313" key="3">
    <source>
        <dbReference type="EMBL" id="MFC7235452.1"/>
    </source>
</evidence>
<dbReference type="InterPro" id="IPR052710">
    <property type="entry name" value="CAAX_protease"/>
</dbReference>
<dbReference type="PANTHER" id="PTHR36435">
    <property type="entry name" value="SLR1288 PROTEIN"/>
    <property type="match status" value="1"/>
</dbReference>
<dbReference type="InterPro" id="IPR003675">
    <property type="entry name" value="Rce1/LyrA-like_dom"/>
</dbReference>
<keyword evidence="4" id="KW-1185">Reference proteome</keyword>
<keyword evidence="1" id="KW-0472">Membrane</keyword>
<dbReference type="GO" id="GO:0004175">
    <property type="term" value="F:endopeptidase activity"/>
    <property type="evidence" value="ECO:0007669"/>
    <property type="project" value="UniProtKB-ARBA"/>
</dbReference>
<reference evidence="3 4" key="1">
    <citation type="journal article" date="2019" name="Int. J. Syst. Evol. Microbiol.">
        <title>The Global Catalogue of Microorganisms (GCM) 10K type strain sequencing project: providing services to taxonomists for standard genome sequencing and annotation.</title>
        <authorList>
            <consortium name="The Broad Institute Genomics Platform"/>
            <consortium name="The Broad Institute Genome Sequencing Center for Infectious Disease"/>
            <person name="Wu L."/>
            <person name="Ma J."/>
        </authorList>
    </citation>
    <scope>NUCLEOTIDE SEQUENCE [LARGE SCALE GENOMIC DNA]</scope>
    <source>
        <strain evidence="3 4">DT85</strain>
    </source>
</reference>
<feature type="transmembrane region" description="Helical" evidence="1">
    <location>
        <begin position="171"/>
        <end position="193"/>
    </location>
</feature>
<feature type="transmembrane region" description="Helical" evidence="1">
    <location>
        <begin position="140"/>
        <end position="159"/>
    </location>
</feature>
<dbReference type="EMBL" id="JBHTAP010000001">
    <property type="protein sequence ID" value="MFC7235452.1"/>
    <property type="molecule type" value="Genomic_DNA"/>
</dbReference>
<comment type="caution">
    <text evidence="3">The sequence shown here is derived from an EMBL/GenBank/DDBJ whole genome shotgun (WGS) entry which is preliminary data.</text>
</comment>
<sequence>MSTPPVSDESSPGLLPLVKAVMLAGGGFLTGIVAFAVLGNLAVLGGVDVQGSVVTQTVLNVIALQGIGFLVASLVFLRVRDRFDLVSVRRPTVRDAGYAVGGVFVLFAGLILLNAVYTALGIETGTQTIVEQSLDTPTLALYSIPFSYLLVGPGEELLFRGAIQGILRESYGVVPAIVVASVVFAAAHGLGITGTPTEIVASLSVIFMLSLVFGAVYERTGNILVPVFIHGTYNAFTFLSLYLRGTGAV</sequence>
<proteinExistence type="predicted"/>
<accession>A0ABD5ZQC1</accession>
<dbReference type="RefSeq" id="WP_276233583.1">
    <property type="nucleotide sequence ID" value="NZ_CP119802.1"/>
</dbReference>
<dbReference type="GO" id="GO:0080120">
    <property type="term" value="P:CAAX-box protein maturation"/>
    <property type="evidence" value="ECO:0007669"/>
    <property type="project" value="UniProtKB-ARBA"/>
</dbReference>
<dbReference type="PANTHER" id="PTHR36435:SF1">
    <property type="entry name" value="CAAX AMINO TERMINAL PROTEASE FAMILY PROTEIN"/>
    <property type="match status" value="1"/>
</dbReference>
<dbReference type="Pfam" id="PF02517">
    <property type="entry name" value="Rce1-like"/>
    <property type="match status" value="1"/>
</dbReference>
<gene>
    <name evidence="3" type="ORF">ACFQJ4_09020</name>
</gene>
<dbReference type="Proteomes" id="UP001596398">
    <property type="component" value="Unassembled WGS sequence"/>
</dbReference>
<feature type="transmembrane region" description="Helical" evidence="1">
    <location>
        <begin position="224"/>
        <end position="243"/>
    </location>
</feature>
<keyword evidence="1" id="KW-1133">Transmembrane helix</keyword>
<feature type="transmembrane region" description="Helical" evidence="1">
    <location>
        <begin position="98"/>
        <end position="120"/>
    </location>
</feature>
<feature type="domain" description="CAAX prenyl protease 2/Lysostaphin resistance protein A-like" evidence="2">
    <location>
        <begin position="140"/>
        <end position="236"/>
    </location>
</feature>